<sequence>MASITFIDLYLIFVICVSMPINYYHLIRCLGLQEGGCAVPTCWPLRQLSQRSLHPAWVQPYQLAGDNDQDGGGECRGGLHVWASQLVQIAEKGTWGASGRTGGQVLLQGGGSCRSDLGREYKDIESEWPCKLKGDADGALENASLLQEDWTRDSGG</sequence>
<dbReference type="Proteomes" id="UP001175227">
    <property type="component" value="Unassembled WGS sequence"/>
</dbReference>
<keyword evidence="1" id="KW-0472">Membrane</keyword>
<accession>A0AA39P2E2</accession>
<keyword evidence="1" id="KW-0812">Transmembrane</keyword>
<keyword evidence="3" id="KW-1185">Reference proteome</keyword>
<proteinExistence type="predicted"/>
<feature type="transmembrane region" description="Helical" evidence="1">
    <location>
        <begin position="6"/>
        <end position="24"/>
    </location>
</feature>
<protein>
    <submittedName>
        <fullName evidence="2">Uncharacterized protein</fullName>
    </submittedName>
</protein>
<name>A0AA39P2E2_9AGAR</name>
<organism evidence="2 3">
    <name type="scientific">Armillaria novae-zelandiae</name>
    <dbReference type="NCBI Taxonomy" id="153914"/>
    <lineage>
        <taxon>Eukaryota</taxon>
        <taxon>Fungi</taxon>
        <taxon>Dikarya</taxon>
        <taxon>Basidiomycota</taxon>
        <taxon>Agaricomycotina</taxon>
        <taxon>Agaricomycetes</taxon>
        <taxon>Agaricomycetidae</taxon>
        <taxon>Agaricales</taxon>
        <taxon>Marasmiineae</taxon>
        <taxon>Physalacriaceae</taxon>
        <taxon>Armillaria</taxon>
    </lineage>
</organism>
<evidence type="ECO:0000256" key="1">
    <source>
        <dbReference type="SAM" id="Phobius"/>
    </source>
</evidence>
<reference evidence="2" key="1">
    <citation type="submission" date="2023-06" db="EMBL/GenBank/DDBJ databases">
        <authorList>
            <consortium name="Lawrence Berkeley National Laboratory"/>
            <person name="Ahrendt S."/>
            <person name="Sahu N."/>
            <person name="Indic B."/>
            <person name="Wong-Bajracharya J."/>
            <person name="Merenyi Z."/>
            <person name="Ke H.-M."/>
            <person name="Monk M."/>
            <person name="Kocsube S."/>
            <person name="Drula E."/>
            <person name="Lipzen A."/>
            <person name="Balint B."/>
            <person name="Henrissat B."/>
            <person name="Andreopoulos B."/>
            <person name="Martin F.M."/>
            <person name="Harder C.B."/>
            <person name="Rigling D."/>
            <person name="Ford K.L."/>
            <person name="Foster G.D."/>
            <person name="Pangilinan J."/>
            <person name="Papanicolaou A."/>
            <person name="Barry K."/>
            <person name="LaButti K."/>
            <person name="Viragh M."/>
            <person name="Koriabine M."/>
            <person name="Yan M."/>
            <person name="Riley R."/>
            <person name="Champramary S."/>
            <person name="Plett K.L."/>
            <person name="Tsai I.J."/>
            <person name="Slot J."/>
            <person name="Sipos G."/>
            <person name="Plett J."/>
            <person name="Nagy L.G."/>
            <person name="Grigoriev I.V."/>
        </authorList>
    </citation>
    <scope>NUCLEOTIDE SEQUENCE</scope>
    <source>
        <strain evidence="2">ICMP 16352</strain>
    </source>
</reference>
<keyword evidence="1" id="KW-1133">Transmembrane helix</keyword>
<gene>
    <name evidence="2" type="ORF">IW261DRAFT_1421841</name>
</gene>
<dbReference type="AlphaFoldDB" id="A0AA39P2E2"/>
<evidence type="ECO:0000313" key="2">
    <source>
        <dbReference type="EMBL" id="KAK0476045.1"/>
    </source>
</evidence>
<evidence type="ECO:0000313" key="3">
    <source>
        <dbReference type="Proteomes" id="UP001175227"/>
    </source>
</evidence>
<dbReference type="EMBL" id="JAUEPR010000021">
    <property type="protein sequence ID" value="KAK0476045.1"/>
    <property type="molecule type" value="Genomic_DNA"/>
</dbReference>
<comment type="caution">
    <text evidence="2">The sequence shown here is derived from an EMBL/GenBank/DDBJ whole genome shotgun (WGS) entry which is preliminary data.</text>
</comment>